<dbReference type="GO" id="GO:0016740">
    <property type="term" value="F:transferase activity"/>
    <property type="evidence" value="ECO:0007669"/>
    <property type="project" value="UniProtKB-ARBA"/>
</dbReference>
<dbReference type="Gene3D" id="3.40.50.150">
    <property type="entry name" value="Vaccinia Virus protein VP39"/>
    <property type="match status" value="1"/>
</dbReference>
<comment type="caution">
    <text evidence="1">The sequence shown here is derived from an EMBL/GenBank/DDBJ whole genome shotgun (WGS) entry which is preliminary data.</text>
</comment>
<dbReference type="Pfam" id="PF06325">
    <property type="entry name" value="PrmA"/>
    <property type="match status" value="1"/>
</dbReference>
<proteinExistence type="predicted"/>
<evidence type="ECO:0000313" key="1">
    <source>
        <dbReference type="EMBL" id="MFC6764392.1"/>
    </source>
</evidence>
<accession>A0ABD5SH77</accession>
<dbReference type="PANTHER" id="PTHR23290:SF0">
    <property type="entry name" value="RRNA N6-ADENOSINE-METHYLTRANSFERASE METTL5"/>
    <property type="match status" value="1"/>
</dbReference>
<dbReference type="EMBL" id="JBHSWV010000077">
    <property type="protein sequence ID" value="MFC6764392.1"/>
    <property type="molecule type" value="Genomic_DNA"/>
</dbReference>
<dbReference type="Proteomes" id="UP001596383">
    <property type="component" value="Unassembled WGS sequence"/>
</dbReference>
<protein>
    <submittedName>
        <fullName evidence="1">METTL5 family protein</fullName>
    </submittedName>
</protein>
<dbReference type="CDD" id="cd02440">
    <property type="entry name" value="AdoMet_MTases"/>
    <property type="match status" value="1"/>
</dbReference>
<reference evidence="1 2" key="1">
    <citation type="journal article" date="2019" name="Int. J. Syst. Evol. Microbiol.">
        <title>The Global Catalogue of Microorganisms (GCM) 10K type strain sequencing project: providing services to taxonomists for standard genome sequencing and annotation.</title>
        <authorList>
            <consortium name="The Broad Institute Genomics Platform"/>
            <consortium name="The Broad Institute Genome Sequencing Center for Infectious Disease"/>
            <person name="Wu L."/>
            <person name="Ma J."/>
        </authorList>
    </citation>
    <scope>NUCLEOTIDE SEQUENCE [LARGE SCALE GENOMIC DNA]</scope>
    <source>
        <strain evidence="1 2">LMG 29247</strain>
    </source>
</reference>
<gene>
    <name evidence="1" type="ORF">ACFQE6_04890</name>
</gene>
<dbReference type="PANTHER" id="PTHR23290">
    <property type="entry name" value="RRNA N6-ADENOSINE-METHYLTRANSFERASE METTL5"/>
    <property type="match status" value="1"/>
</dbReference>
<dbReference type="InterPro" id="IPR029063">
    <property type="entry name" value="SAM-dependent_MTases_sf"/>
</dbReference>
<dbReference type="SUPFAM" id="SSF53335">
    <property type="entry name" value="S-adenosyl-L-methionine-dependent methyltransferases"/>
    <property type="match status" value="1"/>
</dbReference>
<name>A0ABD5SH77_9EURY</name>
<dbReference type="InterPro" id="IPR051720">
    <property type="entry name" value="rRNA_MeTrfase/Polyamine_Synth"/>
</dbReference>
<keyword evidence="2" id="KW-1185">Reference proteome</keyword>
<dbReference type="RefSeq" id="WP_273737465.1">
    <property type="nucleotide sequence ID" value="NZ_JAQIVI010000077.1"/>
</dbReference>
<sequence>MSGPSRRTLARRLESIEDFSEPSADLEQYLTPPELAAHLCHLAGLQGDLEGQVVDLGTGTGMLAIAASLSGVDRVAGIDLDAEALEIARRNERAVVGGGGDGGGRDHPIEWLRGDVSRQPFSLTDATVLSNPPFGAQRGNRHADRAFLETAREIGTASYTIHNEGSQAFVESFADDEGGTVTHAFRAEFPIPKRFEFHTAAQETLEAEVFRIEWSSQK</sequence>
<evidence type="ECO:0000313" key="2">
    <source>
        <dbReference type="Proteomes" id="UP001596383"/>
    </source>
</evidence>
<dbReference type="AlphaFoldDB" id="A0ABD5SH77"/>
<organism evidence="1 2">
    <name type="scientific">Natrinema soli</name>
    <dbReference type="NCBI Taxonomy" id="1930624"/>
    <lineage>
        <taxon>Archaea</taxon>
        <taxon>Methanobacteriati</taxon>
        <taxon>Methanobacteriota</taxon>
        <taxon>Stenosarchaea group</taxon>
        <taxon>Halobacteria</taxon>
        <taxon>Halobacteriales</taxon>
        <taxon>Natrialbaceae</taxon>
        <taxon>Natrinema</taxon>
    </lineage>
</organism>